<keyword evidence="3" id="KW-1185">Reference proteome</keyword>
<protein>
    <submittedName>
        <fullName evidence="2">32955_t:CDS:1</fullName>
    </submittedName>
</protein>
<sequence>EENCNQTPVNPPGQDQQNVNPNQELLHVVLREIANAFRDATIGIAAATSHNVNLYDLDDTSYYLEGEDAFLFLWLGTNCITPKTTKKSKKSESKAKEKLRVNLLEYEDEALEEAEGFFTEEISDDEIFWNP</sequence>
<accession>A0ABN7W8Q8</accession>
<dbReference type="Proteomes" id="UP000789901">
    <property type="component" value="Unassembled WGS sequence"/>
</dbReference>
<reference evidence="2 3" key="1">
    <citation type="submission" date="2021-06" db="EMBL/GenBank/DDBJ databases">
        <authorList>
            <person name="Kallberg Y."/>
            <person name="Tangrot J."/>
            <person name="Rosling A."/>
        </authorList>
    </citation>
    <scope>NUCLEOTIDE SEQUENCE [LARGE SCALE GENOMIC DNA]</scope>
    <source>
        <strain evidence="2 3">120-4 pot B 10/14</strain>
    </source>
</reference>
<feature type="region of interest" description="Disordered" evidence="1">
    <location>
        <begin position="1"/>
        <end position="20"/>
    </location>
</feature>
<feature type="non-terminal residue" evidence="2">
    <location>
        <position position="1"/>
    </location>
</feature>
<proteinExistence type="predicted"/>
<organism evidence="2 3">
    <name type="scientific">Gigaspora margarita</name>
    <dbReference type="NCBI Taxonomy" id="4874"/>
    <lineage>
        <taxon>Eukaryota</taxon>
        <taxon>Fungi</taxon>
        <taxon>Fungi incertae sedis</taxon>
        <taxon>Mucoromycota</taxon>
        <taxon>Glomeromycotina</taxon>
        <taxon>Glomeromycetes</taxon>
        <taxon>Diversisporales</taxon>
        <taxon>Gigasporaceae</taxon>
        <taxon>Gigaspora</taxon>
    </lineage>
</organism>
<dbReference type="EMBL" id="CAJVQB010035112">
    <property type="protein sequence ID" value="CAG8822099.1"/>
    <property type="molecule type" value="Genomic_DNA"/>
</dbReference>
<evidence type="ECO:0000256" key="1">
    <source>
        <dbReference type="SAM" id="MobiDB-lite"/>
    </source>
</evidence>
<evidence type="ECO:0000313" key="2">
    <source>
        <dbReference type="EMBL" id="CAG8822099.1"/>
    </source>
</evidence>
<gene>
    <name evidence="2" type="ORF">GMARGA_LOCUS28004</name>
</gene>
<comment type="caution">
    <text evidence="2">The sequence shown here is derived from an EMBL/GenBank/DDBJ whole genome shotgun (WGS) entry which is preliminary data.</text>
</comment>
<name>A0ABN7W8Q8_GIGMA</name>
<evidence type="ECO:0000313" key="3">
    <source>
        <dbReference type="Proteomes" id="UP000789901"/>
    </source>
</evidence>